<dbReference type="PANTHER" id="PTHR31118">
    <property type="entry name" value="CYCLASE-LIKE PROTEIN 2"/>
    <property type="match status" value="1"/>
</dbReference>
<dbReference type="Pfam" id="PF04199">
    <property type="entry name" value="Cyclase"/>
    <property type="match status" value="1"/>
</dbReference>
<reference evidence="1 2" key="1">
    <citation type="submission" date="2016-10" db="EMBL/GenBank/DDBJ databases">
        <authorList>
            <person name="de Groot N.N."/>
        </authorList>
    </citation>
    <scope>NUCLEOTIDE SEQUENCE [LARGE SCALE GENOMIC DNA]</scope>
    <source>
        <strain evidence="1 2">CGMCC 1.7056</strain>
    </source>
</reference>
<sequence>MTRLVDLSRTLDPANRALMPDAYKPLENIVAPQIHYLRPEGEGRDRMTAIFGCPPEHLPHGEGWGEDWLTEMNTHCGTHVDAPLHSGNLVEGKPARTISDIDLAELYRPGMVLDVRPWARAGEAVPVEALERAIKATGRDVEEGDALLLRTGQERFDMSQPEFFDYPGMSGDGTRYLTGLGATVLGTDALAWDRPFPVMRAAYEATGDPTEIWDGHFAIADKEAFVIQQLDNLAALPPTGFHVGFFPLKLPGTSASPCRVVAFLDN</sequence>
<proteinExistence type="predicted"/>
<dbReference type="AlphaFoldDB" id="A0A1I1F3A1"/>
<organism evidence="1 2">
    <name type="scientific">Nocardioides terrae</name>
    <dbReference type="NCBI Taxonomy" id="574651"/>
    <lineage>
        <taxon>Bacteria</taxon>
        <taxon>Bacillati</taxon>
        <taxon>Actinomycetota</taxon>
        <taxon>Actinomycetes</taxon>
        <taxon>Propionibacteriales</taxon>
        <taxon>Nocardioidaceae</taxon>
        <taxon>Nocardioides</taxon>
    </lineage>
</organism>
<accession>A0A1I1F3A1</accession>
<dbReference type="Proteomes" id="UP000198832">
    <property type="component" value="Unassembled WGS sequence"/>
</dbReference>
<dbReference type="GO" id="GO:0019441">
    <property type="term" value="P:L-tryptophan catabolic process to kynurenine"/>
    <property type="evidence" value="ECO:0007669"/>
    <property type="project" value="InterPro"/>
</dbReference>
<dbReference type="PANTHER" id="PTHR31118:SF12">
    <property type="entry name" value="CYCLASE-LIKE PROTEIN 2"/>
    <property type="match status" value="1"/>
</dbReference>
<dbReference type="GO" id="GO:0004061">
    <property type="term" value="F:arylformamidase activity"/>
    <property type="evidence" value="ECO:0007669"/>
    <property type="project" value="InterPro"/>
</dbReference>
<keyword evidence="2" id="KW-1185">Reference proteome</keyword>
<dbReference type="SUPFAM" id="SSF102198">
    <property type="entry name" value="Putative cyclase"/>
    <property type="match status" value="1"/>
</dbReference>
<gene>
    <name evidence="1" type="ORF">SAMN04487968_102353</name>
</gene>
<dbReference type="STRING" id="574651.SAMN04487968_102353"/>
<dbReference type="Gene3D" id="3.50.30.50">
    <property type="entry name" value="Putative cyclase"/>
    <property type="match status" value="1"/>
</dbReference>
<dbReference type="EMBL" id="FOLB01000002">
    <property type="protein sequence ID" value="SFB93436.1"/>
    <property type="molecule type" value="Genomic_DNA"/>
</dbReference>
<name>A0A1I1F3A1_9ACTN</name>
<dbReference type="InterPro" id="IPR007325">
    <property type="entry name" value="KFase/CYL"/>
</dbReference>
<dbReference type="InterPro" id="IPR037175">
    <property type="entry name" value="KFase_sf"/>
</dbReference>
<protein>
    <submittedName>
        <fullName evidence="1">Kynurenine formamidase</fullName>
    </submittedName>
</protein>
<dbReference type="OrthoDB" id="7067800at2"/>
<dbReference type="RefSeq" id="WP_091120692.1">
    <property type="nucleotide sequence ID" value="NZ_FOLB01000002.1"/>
</dbReference>
<evidence type="ECO:0000313" key="2">
    <source>
        <dbReference type="Proteomes" id="UP000198832"/>
    </source>
</evidence>
<evidence type="ECO:0000313" key="1">
    <source>
        <dbReference type="EMBL" id="SFB93436.1"/>
    </source>
</evidence>